<keyword evidence="5" id="KW-0548">Nucleotidyltransferase</keyword>
<dbReference type="InterPro" id="IPR014729">
    <property type="entry name" value="Rossmann-like_a/b/a_fold"/>
</dbReference>
<sequence length="384" mass="43063">MQARRGDRIWVDGCFDMVHFGHANVIRQAKCLGNYLIAGLHSDGEIAKHKGPPVFTQEERYILLKAIKWVDEVVKDAPYMTQLEVLREYKCDFCVHGSDISVTEDGQDAYEIVKNAGKYVEVPRTEGISSTDLLYRIIRAFKQCKSKSFELDNCFNSVACQSISAYTSGTTHYLPNILRIAQFSSSTNGHTLDTLSTGNLEGIRPPNPGERIVYVPGAFDLMHVGHVKFLEKCRELGTYIIVGLHSDETAALETGRIGPILNMEERYLFLLAVRYVNNVIRDAPLVITNELLNFFKATANRNSKVDIVAVGLHTEDNPGTKDDPFAIPRERGIFRKVDSGTDITTRQIIKRIVSNSAYANRNRLKETREVEATARSSTNNSAQK</sequence>
<dbReference type="CDD" id="cd02174">
    <property type="entry name" value="CCT"/>
    <property type="match status" value="1"/>
</dbReference>
<dbReference type="InterPro" id="IPR041723">
    <property type="entry name" value="CCT"/>
</dbReference>
<evidence type="ECO:0000256" key="4">
    <source>
        <dbReference type="ARBA" id="ARBA00022679"/>
    </source>
</evidence>
<accession>A0A0R3STT4</accession>
<reference evidence="13 14" key="2">
    <citation type="submission" date="2018-11" db="EMBL/GenBank/DDBJ databases">
        <authorList>
            <consortium name="Pathogen Informatics"/>
        </authorList>
    </citation>
    <scope>NUCLEOTIDE SEQUENCE [LARGE SCALE GENOMIC DNA]</scope>
</reference>
<dbReference type="EC" id="2.7.7.14" evidence="10"/>
<dbReference type="InterPro" id="IPR004821">
    <property type="entry name" value="Cyt_trans-like"/>
</dbReference>
<feature type="domain" description="Cytidyltransferase-like" evidence="12">
    <location>
        <begin position="214"/>
        <end position="312"/>
    </location>
</feature>
<evidence type="ECO:0000313" key="15">
    <source>
        <dbReference type="WBParaSite" id="HDID_0000884601-mRNA-1"/>
    </source>
</evidence>
<dbReference type="STRING" id="6216.A0A0R3STT4"/>
<evidence type="ECO:0000256" key="1">
    <source>
        <dbReference type="ARBA" id="ARBA00005189"/>
    </source>
</evidence>
<dbReference type="Proteomes" id="UP000274504">
    <property type="component" value="Unassembled WGS sequence"/>
</dbReference>
<evidence type="ECO:0000256" key="8">
    <source>
        <dbReference type="ARBA" id="ARBA00023264"/>
    </source>
</evidence>
<comment type="pathway">
    <text evidence="1">Lipid metabolism.</text>
</comment>
<keyword evidence="4" id="KW-0808">Transferase</keyword>
<dbReference type="AlphaFoldDB" id="A0A0R3STT4"/>
<proteinExistence type="inferred from homology"/>
<dbReference type="Gene3D" id="3.40.50.620">
    <property type="entry name" value="HUPs"/>
    <property type="match status" value="2"/>
</dbReference>
<gene>
    <name evidence="13" type="ORF">HDID_LOCUS8844</name>
</gene>
<dbReference type="PANTHER" id="PTHR45780:SF2">
    <property type="entry name" value="ETHANOLAMINE-PHOSPHATE CYTIDYLYLTRANSFERASE"/>
    <property type="match status" value="1"/>
</dbReference>
<evidence type="ECO:0000256" key="5">
    <source>
        <dbReference type="ARBA" id="ARBA00022695"/>
    </source>
</evidence>
<keyword evidence="8" id="KW-1208">Phospholipid metabolism</keyword>
<keyword evidence="7" id="KW-0594">Phospholipid biosynthesis</keyword>
<dbReference type="SUPFAM" id="SSF52374">
    <property type="entry name" value="Nucleotidylyl transferase"/>
    <property type="match status" value="2"/>
</dbReference>
<evidence type="ECO:0000256" key="9">
    <source>
        <dbReference type="ARBA" id="ARBA00024191"/>
    </source>
</evidence>
<dbReference type="WBParaSite" id="HDID_0000884601-mRNA-1">
    <property type="protein sequence ID" value="HDID_0000884601-mRNA-1"/>
    <property type="gene ID" value="HDID_0000884601"/>
</dbReference>
<feature type="domain" description="Cytidyltransferase-like" evidence="12">
    <location>
        <begin position="11"/>
        <end position="133"/>
    </location>
</feature>
<name>A0A0R3STT4_HYMDI</name>
<evidence type="ECO:0000256" key="2">
    <source>
        <dbReference type="ARBA" id="ARBA00010101"/>
    </source>
</evidence>
<organism evidence="15">
    <name type="scientific">Hymenolepis diminuta</name>
    <name type="common">Rat tapeworm</name>
    <dbReference type="NCBI Taxonomy" id="6216"/>
    <lineage>
        <taxon>Eukaryota</taxon>
        <taxon>Metazoa</taxon>
        <taxon>Spiralia</taxon>
        <taxon>Lophotrochozoa</taxon>
        <taxon>Platyhelminthes</taxon>
        <taxon>Cestoda</taxon>
        <taxon>Eucestoda</taxon>
        <taxon>Cyclophyllidea</taxon>
        <taxon>Hymenolepididae</taxon>
        <taxon>Hymenolepis</taxon>
    </lineage>
</organism>
<dbReference type="GO" id="GO:0006646">
    <property type="term" value="P:phosphatidylethanolamine biosynthetic process"/>
    <property type="evidence" value="ECO:0007669"/>
    <property type="project" value="UniProtKB-UniPathway"/>
</dbReference>
<dbReference type="GO" id="GO:0004306">
    <property type="term" value="F:ethanolamine-phosphate cytidylyltransferase activity"/>
    <property type="evidence" value="ECO:0007669"/>
    <property type="project" value="UniProtKB-EC"/>
</dbReference>
<dbReference type="EMBL" id="UYSG01011154">
    <property type="protein sequence ID" value="VDL61162.1"/>
    <property type="molecule type" value="Genomic_DNA"/>
</dbReference>
<dbReference type="GO" id="GO:0005737">
    <property type="term" value="C:cytoplasm"/>
    <property type="evidence" value="ECO:0007669"/>
    <property type="project" value="TreeGrafter"/>
</dbReference>
<dbReference type="UniPathway" id="UPA00558">
    <property type="reaction ID" value="UER00742"/>
</dbReference>
<dbReference type="PANTHER" id="PTHR45780">
    <property type="entry name" value="ETHANOLAMINE-PHOSPHATE CYTIDYLYLTRANSFERASE"/>
    <property type="match status" value="1"/>
</dbReference>
<evidence type="ECO:0000256" key="6">
    <source>
        <dbReference type="ARBA" id="ARBA00023098"/>
    </source>
</evidence>
<comment type="pathway">
    <text evidence="9">Phospholipid metabolism; phosphatidylethanolamine biosynthesis; phosphatidylethanolamine from ethanolamine: step 2/3.</text>
</comment>
<protein>
    <recommendedName>
        <fullName evidence="10">ethanolamine-phosphate cytidylyltransferase</fullName>
        <ecNumber evidence="10">2.7.7.14</ecNumber>
    </recommendedName>
    <alternativeName>
        <fullName evidence="11">CTP:phosphoethanolamine cytidylyltransferase</fullName>
    </alternativeName>
</protein>
<evidence type="ECO:0000313" key="13">
    <source>
        <dbReference type="EMBL" id="VDL61162.1"/>
    </source>
</evidence>
<dbReference type="NCBIfam" id="TIGR00125">
    <property type="entry name" value="cyt_tran_rel"/>
    <property type="match status" value="2"/>
</dbReference>
<evidence type="ECO:0000256" key="7">
    <source>
        <dbReference type="ARBA" id="ARBA00023209"/>
    </source>
</evidence>
<evidence type="ECO:0000256" key="3">
    <source>
        <dbReference type="ARBA" id="ARBA00022516"/>
    </source>
</evidence>
<evidence type="ECO:0000259" key="12">
    <source>
        <dbReference type="Pfam" id="PF01467"/>
    </source>
</evidence>
<evidence type="ECO:0000313" key="14">
    <source>
        <dbReference type="Proteomes" id="UP000274504"/>
    </source>
</evidence>
<keyword evidence="3" id="KW-0444">Lipid biosynthesis</keyword>
<reference evidence="15" key="1">
    <citation type="submission" date="2017-02" db="UniProtKB">
        <authorList>
            <consortium name="WormBaseParasite"/>
        </authorList>
    </citation>
    <scope>IDENTIFICATION</scope>
</reference>
<keyword evidence="6" id="KW-0443">Lipid metabolism</keyword>
<dbReference type="InterPro" id="IPR044608">
    <property type="entry name" value="Ect1/PCYT2"/>
</dbReference>
<evidence type="ECO:0000256" key="10">
    <source>
        <dbReference type="ARBA" id="ARBA00024221"/>
    </source>
</evidence>
<comment type="similarity">
    <text evidence="2">Belongs to the cytidylyltransferase family.</text>
</comment>
<evidence type="ECO:0000256" key="11">
    <source>
        <dbReference type="ARBA" id="ARBA00031473"/>
    </source>
</evidence>
<dbReference type="OrthoDB" id="40021at2759"/>
<dbReference type="Pfam" id="PF01467">
    <property type="entry name" value="CTP_transf_like"/>
    <property type="match status" value="2"/>
</dbReference>